<gene>
    <name evidence="1" type="ORF">EDE15_2690</name>
</gene>
<reference evidence="1 2" key="1">
    <citation type="submission" date="2018-12" db="EMBL/GenBank/DDBJ databases">
        <title>Sequencing of bacterial isolates from soil warming experiment in Harvard Forest, Massachusetts, USA.</title>
        <authorList>
            <person name="Deangelis K."/>
        </authorList>
    </citation>
    <scope>NUCLEOTIDE SEQUENCE [LARGE SCALE GENOMIC DNA]</scope>
    <source>
        <strain evidence="1 2">EB153</strain>
    </source>
</reference>
<sequence>MVVFRSCCFCRCLNASTIMDIAVSDAQKSSLGKFEYTSGKALSARC</sequence>
<proteinExistence type="predicted"/>
<dbReference type="EMBL" id="RSDW01000001">
    <property type="protein sequence ID" value="RSL17161.1"/>
    <property type="molecule type" value="Genomic_DNA"/>
</dbReference>
<dbReference type="AlphaFoldDB" id="A0A3R9QBC1"/>
<organism evidence="1 2">
    <name type="scientific">Edaphobacter aggregans</name>
    <dbReference type="NCBI Taxonomy" id="570835"/>
    <lineage>
        <taxon>Bacteria</taxon>
        <taxon>Pseudomonadati</taxon>
        <taxon>Acidobacteriota</taxon>
        <taxon>Terriglobia</taxon>
        <taxon>Terriglobales</taxon>
        <taxon>Acidobacteriaceae</taxon>
        <taxon>Edaphobacter</taxon>
    </lineage>
</organism>
<name>A0A3R9QBC1_9BACT</name>
<evidence type="ECO:0000313" key="1">
    <source>
        <dbReference type="EMBL" id="RSL17161.1"/>
    </source>
</evidence>
<comment type="caution">
    <text evidence="1">The sequence shown here is derived from an EMBL/GenBank/DDBJ whole genome shotgun (WGS) entry which is preliminary data.</text>
</comment>
<protein>
    <submittedName>
        <fullName evidence="1">Uncharacterized protein</fullName>
    </submittedName>
</protein>
<accession>A0A3R9QBC1</accession>
<dbReference type="Proteomes" id="UP000269669">
    <property type="component" value="Unassembled WGS sequence"/>
</dbReference>
<evidence type="ECO:0000313" key="2">
    <source>
        <dbReference type="Proteomes" id="UP000269669"/>
    </source>
</evidence>
<keyword evidence="2" id="KW-1185">Reference proteome</keyword>